<evidence type="ECO:0000313" key="6">
    <source>
        <dbReference type="Proteomes" id="UP000824258"/>
    </source>
</evidence>
<reference evidence="5" key="1">
    <citation type="submission" date="2020-10" db="EMBL/GenBank/DDBJ databases">
        <authorList>
            <person name="Gilroy R."/>
        </authorList>
    </citation>
    <scope>NUCLEOTIDE SEQUENCE</scope>
    <source>
        <strain evidence="5">ChiHjej9B8-7071</strain>
    </source>
</reference>
<comment type="similarity">
    <text evidence="1 2">Belongs to the TelA family.</text>
</comment>
<dbReference type="AlphaFoldDB" id="A0A9D1A7P8"/>
<feature type="coiled-coil region" evidence="3">
    <location>
        <begin position="113"/>
        <end position="140"/>
    </location>
</feature>
<name>A0A9D1A7P8_9FIRM</name>
<comment type="caution">
    <text evidence="5">The sequence shown here is derived from an EMBL/GenBank/DDBJ whole genome shotgun (WGS) entry which is preliminary data.</text>
</comment>
<protein>
    <submittedName>
        <fullName evidence="5">Toxic anion resistance protein</fullName>
    </submittedName>
</protein>
<reference evidence="5" key="2">
    <citation type="journal article" date="2021" name="PeerJ">
        <title>Extensive microbial diversity within the chicken gut microbiome revealed by metagenomics and culture.</title>
        <authorList>
            <person name="Gilroy R."/>
            <person name="Ravi A."/>
            <person name="Getino M."/>
            <person name="Pursley I."/>
            <person name="Horton D.L."/>
            <person name="Alikhan N.F."/>
            <person name="Baker D."/>
            <person name="Gharbi K."/>
            <person name="Hall N."/>
            <person name="Watson M."/>
            <person name="Adriaenssens E.M."/>
            <person name="Foster-Nyarko E."/>
            <person name="Jarju S."/>
            <person name="Secka A."/>
            <person name="Antonio M."/>
            <person name="Oren A."/>
            <person name="Chaudhuri R.R."/>
            <person name="La Ragione R."/>
            <person name="Hildebrand F."/>
            <person name="Pallen M.J."/>
        </authorList>
    </citation>
    <scope>NUCLEOTIDE SEQUENCE</scope>
    <source>
        <strain evidence="5">ChiHjej9B8-7071</strain>
    </source>
</reference>
<dbReference type="EMBL" id="DVGD01000108">
    <property type="protein sequence ID" value="HIR09501.1"/>
    <property type="molecule type" value="Genomic_DNA"/>
</dbReference>
<accession>A0A9D1A7P8</accession>
<proteinExistence type="inferred from homology"/>
<feature type="coiled-coil region" evidence="3">
    <location>
        <begin position="177"/>
        <end position="227"/>
    </location>
</feature>
<dbReference type="Proteomes" id="UP000824258">
    <property type="component" value="Unassembled WGS sequence"/>
</dbReference>
<dbReference type="Pfam" id="PF05816">
    <property type="entry name" value="TelA"/>
    <property type="match status" value="1"/>
</dbReference>
<sequence length="370" mass="41612">MEGSIPKLTLTPDLTQSAPPAPPAQQVEEAAVLTPEERQAVDSFAKEIDLHNTQQILTYGAAAQQNIADFSQGALEAVRTKDMGEVGQMLTDLVAELGKIEPPQEKKGLAGLFHRAKDSLENLKLQYSKAEENVDRIVQALEGHQVTLMKDIAVLDQMYEKNLQYFKELTMYLLAGKQKLKEEQEGTLAQLRAAAEKSGRAEDAQAANDYANLLERFEKKLHDLELTRMVSLQMGPQIRMIQNNDTLLTEKIHTSLVNTIPLWKSQMVLNLGIHHAQQAMEAQRQVTDMTNRLLKTNADMLKMASVETARESQRSVVDLETLQHTNEQLISTLDEVLEIQKEGRQKRAEAETALRQLEGELRQKLLELRS</sequence>
<evidence type="ECO:0000256" key="4">
    <source>
        <dbReference type="SAM" id="MobiDB-lite"/>
    </source>
</evidence>
<dbReference type="PANTHER" id="PTHR38432">
    <property type="entry name" value="TELA-LIKE PROTEIN SAOUHSC_01408"/>
    <property type="match status" value="1"/>
</dbReference>
<evidence type="ECO:0000313" key="5">
    <source>
        <dbReference type="EMBL" id="HIR09501.1"/>
    </source>
</evidence>
<dbReference type="PANTHER" id="PTHR38432:SF1">
    <property type="entry name" value="TELA-LIKE PROTEIN SAOUHSC_01408"/>
    <property type="match status" value="1"/>
</dbReference>
<dbReference type="PIRSF" id="PIRSF026508">
    <property type="entry name" value="TelA"/>
    <property type="match status" value="1"/>
</dbReference>
<organism evidence="5 6">
    <name type="scientific">Candidatus Avoscillospira stercoripullorum</name>
    <dbReference type="NCBI Taxonomy" id="2840709"/>
    <lineage>
        <taxon>Bacteria</taxon>
        <taxon>Bacillati</taxon>
        <taxon>Bacillota</taxon>
        <taxon>Clostridia</taxon>
        <taxon>Eubacteriales</taxon>
        <taxon>Oscillospiraceae</taxon>
        <taxon>Oscillospiraceae incertae sedis</taxon>
        <taxon>Candidatus Avoscillospira</taxon>
    </lineage>
</organism>
<feature type="coiled-coil region" evidence="3">
    <location>
        <begin position="340"/>
        <end position="367"/>
    </location>
</feature>
<feature type="region of interest" description="Disordered" evidence="4">
    <location>
        <begin position="1"/>
        <end position="24"/>
    </location>
</feature>
<evidence type="ECO:0000256" key="2">
    <source>
        <dbReference type="PIRNR" id="PIRNR026508"/>
    </source>
</evidence>
<evidence type="ECO:0000256" key="1">
    <source>
        <dbReference type="ARBA" id="ARBA00005541"/>
    </source>
</evidence>
<evidence type="ECO:0000256" key="3">
    <source>
        <dbReference type="SAM" id="Coils"/>
    </source>
</evidence>
<dbReference type="InterPro" id="IPR008863">
    <property type="entry name" value="Toxic_anion-R_TelA"/>
</dbReference>
<keyword evidence="3" id="KW-0175">Coiled coil</keyword>
<gene>
    <name evidence="5" type="ORF">IAA70_03760</name>
</gene>